<dbReference type="AlphaFoldDB" id="A0AAN6YFU8"/>
<sequence length="135" mass="14558">MRPFPLVYGVLSLAASTARAVLAEGGKLPAGWSWLEDIIGPSPPRILFPSPAPIQTTRPTECIEKCVGSEFTKAGCGSKTHWDCLCRAEGLAKEVQICAKKKCKAEEDIGSLKLQNYMCMGGYEAFANRPGIPLD</sequence>
<dbReference type="EMBL" id="MU858060">
    <property type="protein sequence ID" value="KAK4217306.1"/>
    <property type="molecule type" value="Genomic_DNA"/>
</dbReference>
<evidence type="ECO:0000256" key="1">
    <source>
        <dbReference type="ARBA" id="ARBA00004589"/>
    </source>
</evidence>
<reference evidence="11" key="1">
    <citation type="journal article" date="2023" name="Mol. Phylogenet. Evol.">
        <title>Genome-scale phylogeny and comparative genomics of the fungal order Sordariales.</title>
        <authorList>
            <person name="Hensen N."/>
            <person name="Bonometti L."/>
            <person name="Westerberg I."/>
            <person name="Brannstrom I.O."/>
            <person name="Guillou S."/>
            <person name="Cros-Aarteil S."/>
            <person name="Calhoun S."/>
            <person name="Haridas S."/>
            <person name="Kuo A."/>
            <person name="Mondo S."/>
            <person name="Pangilinan J."/>
            <person name="Riley R."/>
            <person name="LaButti K."/>
            <person name="Andreopoulos B."/>
            <person name="Lipzen A."/>
            <person name="Chen C."/>
            <person name="Yan M."/>
            <person name="Daum C."/>
            <person name="Ng V."/>
            <person name="Clum A."/>
            <person name="Steindorff A."/>
            <person name="Ohm R.A."/>
            <person name="Martin F."/>
            <person name="Silar P."/>
            <person name="Natvig D.O."/>
            <person name="Lalanne C."/>
            <person name="Gautier V."/>
            <person name="Ament-Velasquez S.L."/>
            <person name="Kruys A."/>
            <person name="Hutchinson M.I."/>
            <person name="Powell A.J."/>
            <person name="Barry K."/>
            <person name="Miller A.N."/>
            <person name="Grigoriev I.V."/>
            <person name="Debuchy R."/>
            <person name="Gladieux P."/>
            <person name="Hiltunen Thoren M."/>
            <person name="Johannesson H."/>
        </authorList>
    </citation>
    <scope>NUCLEOTIDE SEQUENCE</scope>
    <source>
        <strain evidence="11">PSN293</strain>
    </source>
</reference>
<keyword evidence="5" id="KW-0472">Membrane</keyword>
<feature type="signal peptide" evidence="9">
    <location>
        <begin position="1"/>
        <end position="20"/>
    </location>
</feature>
<dbReference type="Pfam" id="PF05730">
    <property type="entry name" value="CFEM"/>
    <property type="match status" value="1"/>
</dbReference>
<keyword evidence="5" id="KW-0325">Glycoprotein</keyword>
<keyword evidence="6 9" id="KW-0732">Signal</keyword>
<organism evidence="11 12">
    <name type="scientific">Rhypophila decipiens</name>
    <dbReference type="NCBI Taxonomy" id="261697"/>
    <lineage>
        <taxon>Eukaryota</taxon>
        <taxon>Fungi</taxon>
        <taxon>Dikarya</taxon>
        <taxon>Ascomycota</taxon>
        <taxon>Pezizomycotina</taxon>
        <taxon>Sordariomycetes</taxon>
        <taxon>Sordariomycetidae</taxon>
        <taxon>Sordariales</taxon>
        <taxon>Naviculisporaceae</taxon>
        <taxon>Rhypophila</taxon>
    </lineage>
</organism>
<keyword evidence="5" id="KW-0336">GPI-anchor</keyword>
<evidence type="ECO:0000256" key="2">
    <source>
        <dbReference type="ARBA" id="ARBA00004613"/>
    </source>
</evidence>
<evidence type="ECO:0000256" key="7">
    <source>
        <dbReference type="ARBA" id="ARBA00023157"/>
    </source>
</evidence>
<dbReference type="GO" id="GO:0005576">
    <property type="term" value="C:extracellular region"/>
    <property type="evidence" value="ECO:0007669"/>
    <property type="project" value="UniProtKB-SubCell"/>
</dbReference>
<proteinExistence type="inferred from homology"/>
<name>A0AAN6YFU8_9PEZI</name>
<accession>A0AAN6YFU8</accession>
<dbReference type="GO" id="GO:0098552">
    <property type="term" value="C:side of membrane"/>
    <property type="evidence" value="ECO:0007669"/>
    <property type="project" value="UniProtKB-KW"/>
</dbReference>
<feature type="domain" description="CFEM" evidence="10">
    <location>
        <begin position="59"/>
        <end position="119"/>
    </location>
</feature>
<evidence type="ECO:0000256" key="4">
    <source>
        <dbReference type="ARBA" id="ARBA00022525"/>
    </source>
</evidence>
<keyword evidence="8" id="KW-0449">Lipoprotein</keyword>
<evidence type="ECO:0000256" key="9">
    <source>
        <dbReference type="SAM" id="SignalP"/>
    </source>
</evidence>
<feature type="chain" id="PRO_5043051591" description="CFEM domain-containing protein" evidence="9">
    <location>
        <begin position="21"/>
        <end position="135"/>
    </location>
</feature>
<dbReference type="InterPro" id="IPR008427">
    <property type="entry name" value="Extracellular_membr_CFEM_dom"/>
</dbReference>
<comment type="subcellular location">
    <subcellularLocation>
        <location evidence="1">Membrane</location>
        <topology evidence="1">Lipid-anchor</topology>
        <topology evidence="1">GPI-anchor</topology>
    </subcellularLocation>
    <subcellularLocation>
        <location evidence="2">Secreted</location>
    </subcellularLocation>
</comment>
<keyword evidence="12" id="KW-1185">Reference proteome</keyword>
<evidence type="ECO:0000313" key="12">
    <source>
        <dbReference type="Proteomes" id="UP001301769"/>
    </source>
</evidence>
<evidence type="ECO:0000256" key="5">
    <source>
        <dbReference type="ARBA" id="ARBA00022622"/>
    </source>
</evidence>
<keyword evidence="4" id="KW-0964">Secreted</keyword>
<evidence type="ECO:0000256" key="3">
    <source>
        <dbReference type="ARBA" id="ARBA00010031"/>
    </source>
</evidence>
<comment type="caution">
    <text evidence="11">The sequence shown here is derived from an EMBL/GenBank/DDBJ whole genome shotgun (WGS) entry which is preliminary data.</text>
</comment>
<comment type="similarity">
    <text evidence="3">Belongs to the RBT5 family.</text>
</comment>
<keyword evidence="7" id="KW-1015">Disulfide bond</keyword>
<evidence type="ECO:0000313" key="11">
    <source>
        <dbReference type="EMBL" id="KAK4217306.1"/>
    </source>
</evidence>
<evidence type="ECO:0000259" key="10">
    <source>
        <dbReference type="Pfam" id="PF05730"/>
    </source>
</evidence>
<reference evidence="11" key="2">
    <citation type="submission" date="2023-05" db="EMBL/GenBank/DDBJ databases">
        <authorList>
            <consortium name="Lawrence Berkeley National Laboratory"/>
            <person name="Steindorff A."/>
            <person name="Hensen N."/>
            <person name="Bonometti L."/>
            <person name="Westerberg I."/>
            <person name="Brannstrom I.O."/>
            <person name="Guillou S."/>
            <person name="Cros-Aarteil S."/>
            <person name="Calhoun S."/>
            <person name="Haridas S."/>
            <person name="Kuo A."/>
            <person name="Mondo S."/>
            <person name="Pangilinan J."/>
            <person name="Riley R."/>
            <person name="Labutti K."/>
            <person name="Andreopoulos B."/>
            <person name="Lipzen A."/>
            <person name="Chen C."/>
            <person name="Yanf M."/>
            <person name="Daum C."/>
            <person name="Ng V."/>
            <person name="Clum A."/>
            <person name="Ohm R."/>
            <person name="Martin F."/>
            <person name="Silar P."/>
            <person name="Natvig D."/>
            <person name="Lalanne C."/>
            <person name="Gautier V."/>
            <person name="Ament-Velasquez S.L."/>
            <person name="Kruys A."/>
            <person name="Hutchinson M.I."/>
            <person name="Powell A.J."/>
            <person name="Barry K."/>
            <person name="Miller A.N."/>
            <person name="Grigoriev I.V."/>
            <person name="Debuchy R."/>
            <person name="Gladieux P."/>
            <person name="Thoren M.H."/>
            <person name="Johannesson H."/>
        </authorList>
    </citation>
    <scope>NUCLEOTIDE SEQUENCE</scope>
    <source>
        <strain evidence="11">PSN293</strain>
    </source>
</reference>
<evidence type="ECO:0000256" key="6">
    <source>
        <dbReference type="ARBA" id="ARBA00022729"/>
    </source>
</evidence>
<gene>
    <name evidence="11" type="ORF">QBC37DRAFT_384514</name>
</gene>
<protein>
    <recommendedName>
        <fullName evidence="10">CFEM domain-containing protein</fullName>
    </recommendedName>
</protein>
<dbReference type="Proteomes" id="UP001301769">
    <property type="component" value="Unassembled WGS sequence"/>
</dbReference>
<evidence type="ECO:0000256" key="8">
    <source>
        <dbReference type="ARBA" id="ARBA00023288"/>
    </source>
</evidence>